<evidence type="ECO:0000313" key="3">
    <source>
        <dbReference type="Proteomes" id="UP001365405"/>
    </source>
</evidence>
<organism evidence="2 3">
    <name type="scientific">Pseudaquabacterium inlustre</name>
    <dbReference type="NCBI Taxonomy" id="2984192"/>
    <lineage>
        <taxon>Bacteria</taxon>
        <taxon>Pseudomonadati</taxon>
        <taxon>Pseudomonadota</taxon>
        <taxon>Betaproteobacteria</taxon>
        <taxon>Burkholderiales</taxon>
        <taxon>Sphaerotilaceae</taxon>
        <taxon>Pseudaquabacterium</taxon>
    </lineage>
</organism>
<dbReference type="EMBL" id="JBBUTH010000002">
    <property type="protein sequence ID" value="MEK8049567.1"/>
    <property type="molecule type" value="Genomic_DNA"/>
</dbReference>
<name>A0ABU9CGE7_9BURK</name>
<keyword evidence="3" id="KW-1185">Reference proteome</keyword>
<evidence type="ECO:0000313" key="2">
    <source>
        <dbReference type="EMBL" id="MEK8049567.1"/>
    </source>
</evidence>
<dbReference type="RefSeq" id="WP_341409248.1">
    <property type="nucleotide sequence ID" value="NZ_JBBUTH010000002.1"/>
</dbReference>
<reference evidence="2 3" key="1">
    <citation type="submission" date="2024-04" db="EMBL/GenBank/DDBJ databases">
        <title>Novel species of the genus Ideonella isolated from streams.</title>
        <authorList>
            <person name="Lu H."/>
        </authorList>
    </citation>
    <scope>NUCLEOTIDE SEQUENCE [LARGE SCALE GENOMIC DNA]</scope>
    <source>
        <strain evidence="2 3">DXS22W</strain>
    </source>
</reference>
<dbReference type="Pfam" id="PF10544">
    <property type="entry name" value="T5orf172"/>
    <property type="match status" value="1"/>
</dbReference>
<comment type="caution">
    <text evidence="2">The sequence shown here is derived from an EMBL/GenBank/DDBJ whole genome shotgun (WGS) entry which is preliminary data.</text>
</comment>
<accession>A0ABU9CGE7</accession>
<evidence type="ECO:0000259" key="1">
    <source>
        <dbReference type="Pfam" id="PF10544"/>
    </source>
</evidence>
<feature type="domain" description="Bacteriophage T5 Orf172 DNA-binding" evidence="1">
    <location>
        <begin position="21"/>
        <end position="111"/>
    </location>
</feature>
<proteinExistence type="predicted"/>
<sequence>MGSNPVSMSAQPGDGTTAAAVYLLQRHDGQRFKIGWAVEPMTRVRRLPEFLADELNLQASHAAWLPSPLRARQIERSLHRGLATQRAVPPHQLEGHTEWFMPAALRTAVRMLRQMPAGGVASLPPALVPFEAAPRPLLDAAPQDADSAVIVSAQDVLWAMEDLLLRACALNPVCVEGQGDCLSIRLKDVRGPRARLGEAMRWALLDIDTYRWSAGGRSGSFVQLMQYEGNDLLLQLTPTRTVRRWADGALTWQVQALVERLRGLVAYNRSAAGLAGHARGRR</sequence>
<gene>
    <name evidence="2" type="ORF">AACH10_04885</name>
</gene>
<protein>
    <submittedName>
        <fullName evidence="2">GIY-YIG nuclease family protein</fullName>
    </submittedName>
</protein>
<dbReference type="Proteomes" id="UP001365405">
    <property type="component" value="Unassembled WGS sequence"/>
</dbReference>
<dbReference type="InterPro" id="IPR018306">
    <property type="entry name" value="Phage_T5_Orf172_DNA-bd"/>
</dbReference>